<gene>
    <name evidence="2" type="ORF">FL622_16670</name>
</gene>
<dbReference type="Pfam" id="PF01243">
    <property type="entry name" value="PNPOx_N"/>
    <property type="match status" value="1"/>
</dbReference>
<reference evidence="2 3" key="1">
    <citation type="submission" date="2019-07" db="EMBL/GenBank/DDBJ databases">
        <title>Insights of Desulfuromonas acetexigens electromicrobiology.</title>
        <authorList>
            <person name="Katuri K."/>
            <person name="Sapireddy V."/>
            <person name="Shaw D.R."/>
            <person name="Saikaly P."/>
        </authorList>
    </citation>
    <scope>NUCLEOTIDE SEQUENCE [LARGE SCALE GENOMIC DNA]</scope>
    <source>
        <strain evidence="2 3">2873</strain>
    </source>
</reference>
<comment type="caution">
    <text evidence="2">The sequence shown here is derived from an EMBL/GenBank/DDBJ whole genome shotgun (WGS) entry which is preliminary data.</text>
</comment>
<name>A0A550J3R2_9BACT</name>
<dbReference type="EMBL" id="VJVV01000020">
    <property type="protein sequence ID" value="TRO77867.1"/>
    <property type="molecule type" value="Genomic_DNA"/>
</dbReference>
<dbReference type="PANTHER" id="PTHR40660">
    <property type="entry name" value="5'-PHOSPHATE OXIDASE PUTATIVE DOMAIN-CONTAINING PROTEIN-RELATED"/>
    <property type="match status" value="1"/>
</dbReference>
<accession>A0A550J3R2</accession>
<evidence type="ECO:0000313" key="3">
    <source>
        <dbReference type="Proteomes" id="UP000317155"/>
    </source>
</evidence>
<evidence type="ECO:0000259" key="1">
    <source>
        <dbReference type="Pfam" id="PF01243"/>
    </source>
</evidence>
<dbReference type="Gene3D" id="2.30.110.10">
    <property type="entry name" value="Electron Transport, Fmn-binding Protein, Chain A"/>
    <property type="match status" value="1"/>
</dbReference>
<dbReference type="InterPro" id="IPR011576">
    <property type="entry name" value="Pyridox_Oxase_N"/>
</dbReference>
<feature type="domain" description="Pyridoxamine 5'-phosphate oxidase N-terminal" evidence="1">
    <location>
        <begin position="3"/>
        <end position="120"/>
    </location>
</feature>
<protein>
    <submittedName>
        <fullName evidence="2">Pyridoxamine 5'-phosphate oxidase family protein</fullName>
    </submittedName>
</protein>
<dbReference type="Proteomes" id="UP000317155">
    <property type="component" value="Unassembled WGS sequence"/>
</dbReference>
<sequence>MKLAELFANDGLGIMATAGADGGVNTAVYARPHVIDETTLVWGMTEGRSFRNLSQNPKAAFLFRIDQPGYRGARLALELIRSEEEGAMLTQIKERAATVVGAGAGLAVTHAVWFRVVEVRPLV</sequence>
<dbReference type="RefSeq" id="WP_092056413.1">
    <property type="nucleotide sequence ID" value="NZ_FOJJ01000013.1"/>
</dbReference>
<dbReference type="InterPro" id="IPR012349">
    <property type="entry name" value="Split_barrel_FMN-bd"/>
</dbReference>
<dbReference type="OrthoDB" id="5396728at2"/>
<evidence type="ECO:0000313" key="2">
    <source>
        <dbReference type="EMBL" id="TRO77867.1"/>
    </source>
</evidence>
<dbReference type="PANTHER" id="PTHR40660:SF1">
    <property type="entry name" value="5'-PHOSPHATE OXIDASE PUTATIVE DOMAIN-CONTAINING PROTEIN-RELATED"/>
    <property type="match status" value="1"/>
</dbReference>
<keyword evidence="3" id="KW-1185">Reference proteome</keyword>
<dbReference type="SUPFAM" id="SSF50475">
    <property type="entry name" value="FMN-binding split barrel"/>
    <property type="match status" value="1"/>
</dbReference>
<proteinExistence type="predicted"/>
<organism evidence="2 3">
    <name type="scientific">Trichloromonas acetexigens</name>
    <dbReference type="NCBI Taxonomy" id="38815"/>
    <lineage>
        <taxon>Bacteria</taxon>
        <taxon>Pseudomonadati</taxon>
        <taxon>Thermodesulfobacteriota</taxon>
        <taxon>Desulfuromonadia</taxon>
        <taxon>Desulfuromonadales</taxon>
        <taxon>Trichloromonadaceae</taxon>
        <taxon>Trichloromonas</taxon>
    </lineage>
</organism>
<dbReference type="AlphaFoldDB" id="A0A550J3R2"/>